<protein>
    <submittedName>
        <fullName evidence="1">Uncharacterized protein</fullName>
    </submittedName>
</protein>
<accession>A0A067P9N3</accession>
<dbReference type="AlphaFoldDB" id="A0A067P9N3"/>
<reference evidence="2" key="1">
    <citation type="journal article" date="2014" name="Proc. Natl. Acad. Sci. U.S.A.">
        <title>Extensive sampling of basidiomycete genomes demonstrates inadequacy of the white-rot/brown-rot paradigm for wood decay fungi.</title>
        <authorList>
            <person name="Riley R."/>
            <person name="Salamov A.A."/>
            <person name="Brown D.W."/>
            <person name="Nagy L.G."/>
            <person name="Floudas D."/>
            <person name="Held B.W."/>
            <person name="Levasseur A."/>
            <person name="Lombard V."/>
            <person name="Morin E."/>
            <person name="Otillar R."/>
            <person name="Lindquist E.A."/>
            <person name="Sun H."/>
            <person name="LaButti K.M."/>
            <person name="Schmutz J."/>
            <person name="Jabbour D."/>
            <person name="Luo H."/>
            <person name="Baker S.E."/>
            <person name="Pisabarro A.G."/>
            <person name="Walton J.D."/>
            <person name="Blanchette R.A."/>
            <person name="Henrissat B."/>
            <person name="Martin F."/>
            <person name="Cullen D."/>
            <person name="Hibbett D.S."/>
            <person name="Grigoriev I.V."/>
        </authorList>
    </citation>
    <scope>NUCLEOTIDE SEQUENCE [LARGE SCALE GENOMIC DNA]</scope>
    <source>
        <strain evidence="2">MUCL 33604</strain>
    </source>
</reference>
<organism evidence="1 2">
    <name type="scientific">Jaapia argillacea MUCL 33604</name>
    <dbReference type="NCBI Taxonomy" id="933084"/>
    <lineage>
        <taxon>Eukaryota</taxon>
        <taxon>Fungi</taxon>
        <taxon>Dikarya</taxon>
        <taxon>Basidiomycota</taxon>
        <taxon>Agaricomycotina</taxon>
        <taxon>Agaricomycetes</taxon>
        <taxon>Agaricomycetidae</taxon>
        <taxon>Jaapiales</taxon>
        <taxon>Jaapiaceae</taxon>
        <taxon>Jaapia</taxon>
    </lineage>
</organism>
<dbReference type="EMBL" id="KL197746">
    <property type="protein sequence ID" value="KDQ51633.1"/>
    <property type="molecule type" value="Genomic_DNA"/>
</dbReference>
<dbReference type="Proteomes" id="UP000027265">
    <property type="component" value="Unassembled WGS sequence"/>
</dbReference>
<name>A0A067P9N3_9AGAM</name>
<dbReference type="HOGENOM" id="CLU_847480_0_0_1"/>
<proteinExistence type="predicted"/>
<evidence type="ECO:0000313" key="2">
    <source>
        <dbReference type="Proteomes" id="UP000027265"/>
    </source>
</evidence>
<dbReference type="InParanoid" id="A0A067P9N3"/>
<evidence type="ECO:0000313" key="1">
    <source>
        <dbReference type="EMBL" id="KDQ51633.1"/>
    </source>
</evidence>
<keyword evidence="2" id="KW-1185">Reference proteome</keyword>
<gene>
    <name evidence="1" type="ORF">JAAARDRAFT_500496</name>
</gene>
<sequence>MPSRKDRLFFQFEGVDVRDVVDQYDSADFADPDNSSVISNQPGVGRTLDKAISSAGRQVERALGHISESWVRKRYFAPSSVEFGDEVDIEDLTRRLGPTHFFEVDDGFTSNQPGVGSTLDDAISTSGRHLEAAFGSISERLGQGPHAAMSRCLVAAESVWLRSRNPRFSRRIGSTKFMQRPPHLSQLLGQVSALDSLFLWPTKELVSDPTVTRACQTLISYLKSDKSETQLLALYYITAISCVNPDISSHLVKLGARKAIDAITSPHSWLFKPERHQPLLLASSRRALVTLSDSAFPTIKEFIEIFRTGSADESPKVHRSDELVSNLLDLSLNANCGCSSYERKRD</sequence>